<evidence type="ECO:0000313" key="7">
    <source>
        <dbReference type="EMBL" id="KAF9418913.1"/>
    </source>
</evidence>
<dbReference type="InterPro" id="IPR038441">
    <property type="entry name" value="THAP_Znf_sf"/>
</dbReference>
<reference evidence="7" key="1">
    <citation type="submission" date="2020-08" db="EMBL/GenBank/DDBJ databases">
        <title>Spodoptera exigua strain:BAW_Kor-Di-RS1 Genome sequencing and assembly.</title>
        <authorList>
            <person name="Kim J."/>
            <person name="Nam H.Y."/>
            <person name="Kwon M."/>
            <person name="Choi J.H."/>
            <person name="Cho S.R."/>
            <person name="Kim G.-H."/>
        </authorList>
    </citation>
    <scope>NUCLEOTIDE SEQUENCE</scope>
    <source>
        <strain evidence="7">BAW_Kor-Di-RS1</strain>
        <tissue evidence="7">Whole-body</tissue>
    </source>
</reference>
<dbReference type="Pfam" id="PF05485">
    <property type="entry name" value="THAP"/>
    <property type="match status" value="1"/>
</dbReference>
<dbReference type="InterPro" id="IPR026516">
    <property type="entry name" value="THAP1/10"/>
</dbReference>
<gene>
    <name evidence="7" type="ORF">HW555_004433</name>
</gene>
<dbReference type="EMBL" id="JACKWZ010000049">
    <property type="protein sequence ID" value="KAF9418913.1"/>
    <property type="molecule type" value="Genomic_DNA"/>
</dbReference>
<accession>A0A835L8E6</accession>
<sequence>MYMYSILMESYRDLKCQVRANMSKSVVQLLADRLPTDGVLKQKWLNVIKTQRCEKYWLPTAYTKVCSKHFSDDDIYMTKKNYRRIKKTAVPIISEDLDYFSSPTILEHVQVSEEGSIFESPRRTRSMN</sequence>
<keyword evidence="2 5" id="KW-0863">Zinc-finger</keyword>
<evidence type="ECO:0000256" key="3">
    <source>
        <dbReference type="ARBA" id="ARBA00022833"/>
    </source>
</evidence>
<dbReference type="Proteomes" id="UP000648187">
    <property type="component" value="Unassembled WGS sequence"/>
</dbReference>
<proteinExistence type="predicted"/>
<dbReference type="PANTHER" id="PTHR46600">
    <property type="entry name" value="THAP DOMAIN-CONTAINING"/>
    <property type="match status" value="1"/>
</dbReference>
<name>A0A835L8E6_SPOEX</name>
<dbReference type="SUPFAM" id="SSF57716">
    <property type="entry name" value="Glucocorticoid receptor-like (DNA-binding domain)"/>
    <property type="match status" value="1"/>
</dbReference>
<evidence type="ECO:0000256" key="1">
    <source>
        <dbReference type="ARBA" id="ARBA00022723"/>
    </source>
</evidence>
<dbReference type="PROSITE" id="PS50950">
    <property type="entry name" value="ZF_THAP"/>
    <property type="match status" value="1"/>
</dbReference>
<feature type="domain" description="THAP-type" evidence="6">
    <location>
        <begin position="8"/>
        <end position="94"/>
    </location>
</feature>
<dbReference type="GO" id="GO:0008270">
    <property type="term" value="F:zinc ion binding"/>
    <property type="evidence" value="ECO:0007669"/>
    <property type="project" value="UniProtKB-KW"/>
</dbReference>
<keyword evidence="8" id="KW-1185">Reference proteome</keyword>
<keyword evidence="1" id="KW-0479">Metal-binding</keyword>
<evidence type="ECO:0000256" key="4">
    <source>
        <dbReference type="ARBA" id="ARBA00023125"/>
    </source>
</evidence>
<dbReference type="GO" id="GO:0043565">
    <property type="term" value="F:sequence-specific DNA binding"/>
    <property type="evidence" value="ECO:0007669"/>
    <property type="project" value="InterPro"/>
</dbReference>
<dbReference type="SMART" id="SM00980">
    <property type="entry name" value="THAP"/>
    <property type="match status" value="1"/>
</dbReference>
<dbReference type="InterPro" id="IPR006612">
    <property type="entry name" value="THAP_Znf"/>
</dbReference>
<comment type="caution">
    <text evidence="7">The sequence shown here is derived from an EMBL/GenBank/DDBJ whole genome shotgun (WGS) entry which is preliminary data.</text>
</comment>
<protein>
    <recommendedName>
        <fullName evidence="6">THAP-type domain-containing protein</fullName>
    </recommendedName>
</protein>
<dbReference type="Gene3D" id="6.20.210.20">
    <property type="entry name" value="THAP domain"/>
    <property type="match status" value="1"/>
</dbReference>
<keyword evidence="3" id="KW-0862">Zinc</keyword>
<evidence type="ECO:0000259" key="6">
    <source>
        <dbReference type="PROSITE" id="PS50950"/>
    </source>
</evidence>
<evidence type="ECO:0000256" key="5">
    <source>
        <dbReference type="PROSITE-ProRule" id="PRU00309"/>
    </source>
</evidence>
<evidence type="ECO:0000313" key="8">
    <source>
        <dbReference type="Proteomes" id="UP000648187"/>
    </source>
</evidence>
<evidence type="ECO:0000256" key="2">
    <source>
        <dbReference type="ARBA" id="ARBA00022771"/>
    </source>
</evidence>
<dbReference type="AlphaFoldDB" id="A0A835L8E6"/>
<keyword evidence="4 5" id="KW-0238">DNA-binding</keyword>
<organism evidence="7 8">
    <name type="scientific">Spodoptera exigua</name>
    <name type="common">Beet armyworm</name>
    <name type="synonym">Noctua fulgens</name>
    <dbReference type="NCBI Taxonomy" id="7107"/>
    <lineage>
        <taxon>Eukaryota</taxon>
        <taxon>Metazoa</taxon>
        <taxon>Ecdysozoa</taxon>
        <taxon>Arthropoda</taxon>
        <taxon>Hexapoda</taxon>
        <taxon>Insecta</taxon>
        <taxon>Pterygota</taxon>
        <taxon>Neoptera</taxon>
        <taxon>Endopterygota</taxon>
        <taxon>Lepidoptera</taxon>
        <taxon>Glossata</taxon>
        <taxon>Ditrysia</taxon>
        <taxon>Noctuoidea</taxon>
        <taxon>Noctuidae</taxon>
        <taxon>Amphipyrinae</taxon>
        <taxon>Spodoptera</taxon>
    </lineage>
</organism>
<dbReference type="PANTHER" id="PTHR46600:SF11">
    <property type="entry name" value="THAP DOMAIN-CONTAINING PROTEIN 10"/>
    <property type="match status" value="1"/>
</dbReference>